<comment type="caution">
    <text evidence="1">The sequence shown here is derived from an EMBL/GenBank/DDBJ whole genome shotgun (WGS) entry which is preliminary data.</text>
</comment>
<evidence type="ECO:0000313" key="2">
    <source>
        <dbReference type="Proteomes" id="UP000298030"/>
    </source>
</evidence>
<sequence length="128" mass="14457">MPETRECICCGVITEEWFEHVCKKGHDLHIKAIWIDPTETEAPIHSPQGCAFTLDNTSPPFCRGNANHQKPLFPPTLEKTEDRPDPPLIRSYALITVEHSPRALILGFQRSDEDGGRTLFLKACYLKA</sequence>
<evidence type="ECO:0000313" key="1">
    <source>
        <dbReference type="EMBL" id="TEB38420.1"/>
    </source>
</evidence>
<dbReference type="STRING" id="71717.A0A4Y7TW66"/>
<accession>A0A4Y7TW66</accession>
<dbReference type="Proteomes" id="UP000298030">
    <property type="component" value="Unassembled WGS sequence"/>
</dbReference>
<gene>
    <name evidence="1" type="ORF">FA13DRAFT_1726106</name>
</gene>
<protein>
    <submittedName>
        <fullName evidence="1">Uncharacterized protein</fullName>
    </submittedName>
</protein>
<name>A0A4Y7TW66_COPMI</name>
<organism evidence="1 2">
    <name type="scientific">Coprinellus micaceus</name>
    <name type="common">Glistening ink-cap mushroom</name>
    <name type="synonym">Coprinus micaceus</name>
    <dbReference type="NCBI Taxonomy" id="71717"/>
    <lineage>
        <taxon>Eukaryota</taxon>
        <taxon>Fungi</taxon>
        <taxon>Dikarya</taxon>
        <taxon>Basidiomycota</taxon>
        <taxon>Agaricomycotina</taxon>
        <taxon>Agaricomycetes</taxon>
        <taxon>Agaricomycetidae</taxon>
        <taxon>Agaricales</taxon>
        <taxon>Agaricineae</taxon>
        <taxon>Psathyrellaceae</taxon>
        <taxon>Coprinellus</taxon>
    </lineage>
</organism>
<dbReference type="EMBL" id="QPFP01000003">
    <property type="protein sequence ID" value="TEB38420.1"/>
    <property type="molecule type" value="Genomic_DNA"/>
</dbReference>
<dbReference type="AlphaFoldDB" id="A0A4Y7TW66"/>
<reference evidence="1 2" key="1">
    <citation type="journal article" date="2019" name="Nat. Ecol. Evol.">
        <title>Megaphylogeny resolves global patterns of mushroom evolution.</title>
        <authorList>
            <person name="Varga T."/>
            <person name="Krizsan K."/>
            <person name="Foldi C."/>
            <person name="Dima B."/>
            <person name="Sanchez-Garcia M."/>
            <person name="Sanchez-Ramirez S."/>
            <person name="Szollosi G.J."/>
            <person name="Szarkandi J.G."/>
            <person name="Papp V."/>
            <person name="Albert L."/>
            <person name="Andreopoulos W."/>
            <person name="Angelini C."/>
            <person name="Antonin V."/>
            <person name="Barry K.W."/>
            <person name="Bougher N.L."/>
            <person name="Buchanan P."/>
            <person name="Buyck B."/>
            <person name="Bense V."/>
            <person name="Catcheside P."/>
            <person name="Chovatia M."/>
            <person name="Cooper J."/>
            <person name="Damon W."/>
            <person name="Desjardin D."/>
            <person name="Finy P."/>
            <person name="Geml J."/>
            <person name="Haridas S."/>
            <person name="Hughes K."/>
            <person name="Justo A."/>
            <person name="Karasinski D."/>
            <person name="Kautmanova I."/>
            <person name="Kiss B."/>
            <person name="Kocsube S."/>
            <person name="Kotiranta H."/>
            <person name="LaButti K.M."/>
            <person name="Lechner B.E."/>
            <person name="Liimatainen K."/>
            <person name="Lipzen A."/>
            <person name="Lukacs Z."/>
            <person name="Mihaltcheva S."/>
            <person name="Morgado L.N."/>
            <person name="Niskanen T."/>
            <person name="Noordeloos M.E."/>
            <person name="Ohm R.A."/>
            <person name="Ortiz-Santana B."/>
            <person name="Ovrebo C."/>
            <person name="Racz N."/>
            <person name="Riley R."/>
            <person name="Savchenko A."/>
            <person name="Shiryaev A."/>
            <person name="Soop K."/>
            <person name="Spirin V."/>
            <person name="Szebenyi C."/>
            <person name="Tomsovsky M."/>
            <person name="Tulloss R.E."/>
            <person name="Uehling J."/>
            <person name="Grigoriev I.V."/>
            <person name="Vagvolgyi C."/>
            <person name="Papp T."/>
            <person name="Martin F.M."/>
            <person name="Miettinen O."/>
            <person name="Hibbett D.S."/>
            <person name="Nagy L.G."/>
        </authorList>
    </citation>
    <scope>NUCLEOTIDE SEQUENCE [LARGE SCALE GENOMIC DNA]</scope>
    <source>
        <strain evidence="1 2">FP101781</strain>
    </source>
</reference>
<keyword evidence="2" id="KW-1185">Reference proteome</keyword>
<proteinExistence type="predicted"/>